<dbReference type="GO" id="GO:0002098">
    <property type="term" value="P:tRNA wobble uridine modification"/>
    <property type="evidence" value="ECO:0007669"/>
    <property type="project" value="InterPro"/>
</dbReference>
<keyword evidence="6" id="KW-0963">Cytoplasm</keyword>
<evidence type="ECO:0000313" key="11">
    <source>
        <dbReference type="RefSeq" id="XP_018323574.1"/>
    </source>
</evidence>
<organism evidence="10 11">
    <name type="scientific">Agrilus planipennis</name>
    <name type="common">Emerald ash borer</name>
    <name type="synonym">Agrilus marcopoli</name>
    <dbReference type="NCBI Taxonomy" id="224129"/>
    <lineage>
        <taxon>Eukaryota</taxon>
        <taxon>Metazoa</taxon>
        <taxon>Ecdysozoa</taxon>
        <taxon>Arthropoda</taxon>
        <taxon>Hexapoda</taxon>
        <taxon>Insecta</taxon>
        <taxon>Pterygota</taxon>
        <taxon>Neoptera</taxon>
        <taxon>Endopterygota</taxon>
        <taxon>Coleoptera</taxon>
        <taxon>Polyphaga</taxon>
        <taxon>Elateriformia</taxon>
        <taxon>Buprestoidea</taxon>
        <taxon>Buprestidae</taxon>
        <taxon>Agrilinae</taxon>
        <taxon>Agrilus</taxon>
    </lineage>
</organism>
<evidence type="ECO:0000256" key="8">
    <source>
        <dbReference type="ARBA" id="ARBA00023242"/>
    </source>
</evidence>
<evidence type="ECO:0000256" key="2">
    <source>
        <dbReference type="ARBA" id="ARBA00004496"/>
    </source>
</evidence>
<dbReference type="KEGG" id="apln:108735865"/>
<reference evidence="11" key="1">
    <citation type="submission" date="2025-08" db="UniProtKB">
        <authorList>
            <consortium name="RefSeq"/>
        </authorList>
    </citation>
    <scope>IDENTIFICATION</scope>
    <source>
        <tissue evidence="11">Entire body</tissue>
    </source>
</reference>
<evidence type="ECO:0000256" key="7">
    <source>
        <dbReference type="ARBA" id="ARBA00022694"/>
    </source>
</evidence>
<accession>A0A1W4WI10</accession>
<dbReference type="PANTHER" id="PTHR15641:SF1">
    <property type="entry name" value="ELONGATOR COMPLEX PROTEIN 5"/>
    <property type="match status" value="1"/>
</dbReference>
<evidence type="ECO:0000313" key="10">
    <source>
        <dbReference type="Proteomes" id="UP000192223"/>
    </source>
</evidence>
<dbReference type="GO" id="GO:0033588">
    <property type="term" value="C:elongator holoenzyme complex"/>
    <property type="evidence" value="ECO:0007669"/>
    <property type="project" value="InterPro"/>
</dbReference>
<dbReference type="GO" id="GO:0005634">
    <property type="term" value="C:nucleus"/>
    <property type="evidence" value="ECO:0007669"/>
    <property type="project" value="UniProtKB-SubCell"/>
</dbReference>
<dbReference type="PANTHER" id="PTHR15641">
    <property type="entry name" value="ELONGATOR COMPLEX PROTEIN 5"/>
    <property type="match status" value="1"/>
</dbReference>
<dbReference type="AlphaFoldDB" id="A0A1W4WI10"/>
<evidence type="ECO:0000256" key="5">
    <source>
        <dbReference type="ARBA" id="ARBA00020264"/>
    </source>
</evidence>
<comment type="subcellular location">
    <subcellularLocation>
        <location evidence="2">Cytoplasm</location>
    </subcellularLocation>
    <subcellularLocation>
        <location evidence="1">Nucleus</location>
    </subcellularLocation>
</comment>
<dbReference type="UniPathway" id="UPA00988"/>
<dbReference type="FunCoup" id="A0A1W4WI10">
    <property type="interactions" value="41"/>
</dbReference>
<name>A0A1W4WI10_AGRPL</name>
<dbReference type="CTD" id="23587"/>
<dbReference type="Pfam" id="PF10483">
    <property type="entry name" value="Elong_Iki1"/>
    <property type="match status" value="2"/>
</dbReference>
<evidence type="ECO:0000256" key="1">
    <source>
        <dbReference type="ARBA" id="ARBA00004123"/>
    </source>
</evidence>
<dbReference type="OrthoDB" id="166907at2759"/>
<keyword evidence="7" id="KW-0819">tRNA processing</keyword>
<dbReference type="GO" id="GO:0000049">
    <property type="term" value="F:tRNA binding"/>
    <property type="evidence" value="ECO:0007669"/>
    <property type="project" value="TreeGrafter"/>
</dbReference>
<protein>
    <recommendedName>
        <fullName evidence="5">Elongator complex protein 5</fullName>
    </recommendedName>
</protein>
<feature type="compositionally biased region" description="Acidic residues" evidence="9">
    <location>
        <begin position="262"/>
        <end position="277"/>
    </location>
</feature>
<dbReference type="RefSeq" id="XP_018323574.1">
    <property type="nucleotide sequence ID" value="XM_018468072.1"/>
</dbReference>
<evidence type="ECO:0000256" key="3">
    <source>
        <dbReference type="ARBA" id="ARBA00005043"/>
    </source>
</evidence>
<keyword evidence="10" id="KW-1185">Reference proteome</keyword>
<gene>
    <name evidence="11" type="primary">LOC108735865</name>
</gene>
<dbReference type="Proteomes" id="UP000192223">
    <property type="component" value="Unplaced"/>
</dbReference>
<evidence type="ECO:0000256" key="6">
    <source>
        <dbReference type="ARBA" id="ARBA00022490"/>
    </source>
</evidence>
<evidence type="ECO:0000256" key="4">
    <source>
        <dbReference type="ARBA" id="ARBA00009567"/>
    </source>
</evidence>
<dbReference type="InParanoid" id="A0A1W4WI10"/>
<evidence type="ECO:0000256" key="9">
    <source>
        <dbReference type="SAM" id="MobiDB-lite"/>
    </source>
</evidence>
<dbReference type="Gene3D" id="3.40.50.300">
    <property type="entry name" value="P-loop containing nucleotide triphosphate hydrolases"/>
    <property type="match status" value="1"/>
</dbReference>
<comment type="pathway">
    <text evidence="3">tRNA modification; 5-methoxycarbonylmethyl-2-thiouridine-tRNA biosynthesis.</text>
</comment>
<dbReference type="InterPro" id="IPR027417">
    <property type="entry name" value="P-loop_NTPase"/>
</dbReference>
<proteinExistence type="inferred from homology"/>
<dbReference type="GeneID" id="108735865"/>
<comment type="similarity">
    <text evidence="4">Belongs to the ELP5 family.</text>
</comment>
<sequence length="277" mass="32198">MLKTILHSNPPSKFILIEDSLKEGGTDVLNYLIHLHTEQHTEVHHFIFSGNFEKQKHSNPRVKTYDFTSDFQGWFSQQNPNINDIVEGISTKTVVVIDSLAHMIFQYGVSQCYKLIRYLKERPNIIQVATILHTDLVESVDILPFFEHLSTFCMIREPQFNKTKKRVSCIYKKPSGKITRLKDEYYFNEGQLFSATIKTVNPDVLVQQSINQMLSDTLTTFRLSLDDKERESRDKVVLPFLPKEVTPDKEESGGKITYKFDEVDDWDEEDPDDDLNI</sequence>
<feature type="region of interest" description="Disordered" evidence="9">
    <location>
        <begin position="246"/>
        <end position="277"/>
    </location>
</feature>
<feature type="compositionally biased region" description="Basic and acidic residues" evidence="9">
    <location>
        <begin position="246"/>
        <end position="261"/>
    </location>
</feature>
<dbReference type="STRING" id="224129.A0A1W4WI10"/>
<dbReference type="GO" id="GO:0005829">
    <property type="term" value="C:cytosol"/>
    <property type="evidence" value="ECO:0007669"/>
    <property type="project" value="TreeGrafter"/>
</dbReference>
<keyword evidence="8" id="KW-0539">Nucleus</keyword>
<dbReference type="InterPro" id="IPR019519">
    <property type="entry name" value="Elp5"/>
</dbReference>